<reference evidence="1 2" key="1">
    <citation type="submission" date="2020-02" db="EMBL/GenBank/DDBJ databases">
        <authorList>
            <person name="Zheng R.K."/>
            <person name="Sun C.M."/>
        </authorList>
    </citation>
    <scope>NUCLEOTIDE SEQUENCE [LARGE SCALE GENOMIC DNA]</scope>
    <source>
        <strain evidence="2">rifampicinis</strain>
    </source>
</reference>
<dbReference type="InterPro" id="IPR028994">
    <property type="entry name" value="Integrin_alpha_N"/>
</dbReference>
<sequence>MAFLSRGGDVYFRAMEANETHLLKRLLRGAIAVIVLALAAACQPAPTSALPTDVPFPTMTPGQVLVGQLSASGAGGSSPAEAVAQASRATPTPNYEACPAQTGTGNLPDEPDTPEEAAAVLSDYLGAGGTLSGVRDGLIDWDALGETGYVRDADLTGEGQPEVIIGYTAPDGAGTLLVLGCENGRYATRYESTSDGSAPPVMVWIGDVNQDMRSEMVASRRLCETADLCLYDTQILRWDTARGRFFNLLNEPVHSLEVPAVRDTDSDNVTELVIQLTTRGTTATGPLRTGVNIYDWNGTGYTLSIIQLDPPEYYIQYIHQADRLFAERNIAGAATLYQRTLDRDDLRYWFNDGPVTITTYTLYRLLLAYAYLEDPRLQEIITRINADYAVEEGQTADDQPVYIALAYTFINTMQARADLHTACESVQRIIEIRPQAMELLNRYGRYNPAYEALDLCPY</sequence>
<dbReference type="AlphaFoldDB" id="A0A7S8E861"/>
<protein>
    <submittedName>
        <fullName evidence="1">Uncharacterized protein</fullName>
    </submittedName>
</protein>
<organism evidence="1 2">
    <name type="scientific">Phototrophicus methaneseepsis</name>
    <dbReference type="NCBI Taxonomy" id="2710758"/>
    <lineage>
        <taxon>Bacteria</taxon>
        <taxon>Bacillati</taxon>
        <taxon>Chloroflexota</taxon>
        <taxon>Candidatus Thermofontia</taxon>
        <taxon>Phototrophicales</taxon>
        <taxon>Phototrophicaceae</taxon>
        <taxon>Phototrophicus</taxon>
    </lineage>
</organism>
<dbReference type="Proteomes" id="UP000594468">
    <property type="component" value="Chromosome"/>
</dbReference>
<gene>
    <name evidence="1" type="ORF">G4Y79_21000</name>
</gene>
<evidence type="ECO:0000313" key="2">
    <source>
        <dbReference type="Proteomes" id="UP000594468"/>
    </source>
</evidence>
<proteinExistence type="predicted"/>
<accession>A0A7S8E861</accession>
<evidence type="ECO:0000313" key="1">
    <source>
        <dbReference type="EMBL" id="QPC82136.1"/>
    </source>
</evidence>
<dbReference type="EMBL" id="CP062983">
    <property type="protein sequence ID" value="QPC82136.1"/>
    <property type="molecule type" value="Genomic_DNA"/>
</dbReference>
<dbReference type="SUPFAM" id="SSF69318">
    <property type="entry name" value="Integrin alpha N-terminal domain"/>
    <property type="match status" value="1"/>
</dbReference>
<dbReference type="RefSeq" id="WP_195170205.1">
    <property type="nucleotide sequence ID" value="NZ_CP062983.1"/>
</dbReference>
<dbReference type="KEGG" id="pmet:G4Y79_21000"/>
<name>A0A7S8E861_9CHLR</name>
<keyword evidence="2" id="KW-1185">Reference proteome</keyword>